<dbReference type="SUPFAM" id="SSF89447">
    <property type="entry name" value="AbrB/MazE/MraZ-like"/>
    <property type="match status" value="1"/>
</dbReference>
<dbReference type="Proteomes" id="UP000019849">
    <property type="component" value="Unassembled WGS sequence"/>
</dbReference>
<comment type="caution">
    <text evidence="2">The sequence shown here is derived from an EMBL/GenBank/DDBJ whole genome shotgun (WGS) entry which is preliminary data.</text>
</comment>
<evidence type="ECO:0000256" key="1">
    <source>
        <dbReference type="SAM" id="MobiDB-lite"/>
    </source>
</evidence>
<dbReference type="NCBIfam" id="NF040493">
    <property type="entry name" value="TA_anti_VapB"/>
    <property type="match status" value="1"/>
</dbReference>
<dbReference type="AlphaFoldDB" id="A0A011UCF7"/>
<organism evidence="2 3">
    <name type="scientific">Aquamicrobium defluvii</name>
    <dbReference type="NCBI Taxonomy" id="69279"/>
    <lineage>
        <taxon>Bacteria</taxon>
        <taxon>Pseudomonadati</taxon>
        <taxon>Pseudomonadota</taxon>
        <taxon>Alphaproteobacteria</taxon>
        <taxon>Hyphomicrobiales</taxon>
        <taxon>Phyllobacteriaceae</taxon>
        <taxon>Aquamicrobium</taxon>
    </lineage>
</organism>
<reference evidence="2 3" key="1">
    <citation type="submission" date="2014-02" db="EMBL/GenBank/DDBJ databases">
        <title>Aquamicrobium defluvii Genome sequencing.</title>
        <authorList>
            <person name="Wang X."/>
        </authorList>
    </citation>
    <scope>NUCLEOTIDE SEQUENCE [LARGE SCALE GENOMIC DNA]</scope>
    <source>
        <strain evidence="2 3">W13Z1</strain>
    </source>
</reference>
<accession>A0A011UCF7</accession>
<evidence type="ECO:0000313" key="2">
    <source>
        <dbReference type="EMBL" id="EXL03623.1"/>
    </source>
</evidence>
<name>A0A011UCF7_9HYPH</name>
<proteinExistence type="predicted"/>
<sequence>MPHIAKIFQPGNSQAVRLPKGFHVDVDEVEISGEGDAGILHPRRNTGRRWSSLRVAIERGFSPDFLADGRKQPTEQDRPDLDRWFE</sequence>
<dbReference type="InterPro" id="IPR047976">
    <property type="entry name" value="Anti_VapB2-like"/>
</dbReference>
<dbReference type="HOGENOM" id="CLU_162018_2_1_5"/>
<feature type="region of interest" description="Disordered" evidence="1">
    <location>
        <begin position="64"/>
        <end position="86"/>
    </location>
</feature>
<evidence type="ECO:0000313" key="3">
    <source>
        <dbReference type="Proteomes" id="UP000019849"/>
    </source>
</evidence>
<gene>
    <name evidence="2" type="ORF">BG36_11495</name>
</gene>
<dbReference type="PATRIC" id="fig|69279.3.peg.3393"/>
<feature type="compositionally biased region" description="Basic and acidic residues" evidence="1">
    <location>
        <begin position="67"/>
        <end position="86"/>
    </location>
</feature>
<dbReference type="EMBL" id="JENY01000024">
    <property type="protein sequence ID" value="EXL03623.1"/>
    <property type="molecule type" value="Genomic_DNA"/>
</dbReference>
<dbReference type="Gene3D" id="2.10.260.10">
    <property type="match status" value="1"/>
</dbReference>
<dbReference type="STRING" id="69279.BG36_11495"/>
<dbReference type="eggNOG" id="COG4456">
    <property type="taxonomic scope" value="Bacteria"/>
</dbReference>
<protein>
    <submittedName>
        <fullName evidence="2">VagC</fullName>
    </submittedName>
</protein>
<dbReference type="InterPro" id="IPR037914">
    <property type="entry name" value="SpoVT-AbrB_sf"/>
</dbReference>
<dbReference type="RefSeq" id="WP_035029312.1">
    <property type="nucleotide sequence ID" value="NZ_KK073896.1"/>
</dbReference>